<dbReference type="AlphaFoldDB" id="A0A939B491"/>
<sequence length="119" mass="14156">MKMYSSEDFERLFIRYKGEAYPKGESIQTFCHRNKVPYNLFEKWYKDTRHKVVEVSVSGRPSPQEEWKSMETARQQKEESVREVRILVDLRVSNGLHLRQGNLSYADLKRLVEKLEGLC</sequence>
<dbReference type="EMBL" id="JACJJL010000035">
    <property type="protein sequence ID" value="MBM6662933.1"/>
    <property type="molecule type" value="Genomic_DNA"/>
</dbReference>
<protein>
    <recommendedName>
        <fullName evidence="3">Transposase</fullName>
    </recommendedName>
</protein>
<evidence type="ECO:0000313" key="1">
    <source>
        <dbReference type="EMBL" id="MBM6662933.1"/>
    </source>
</evidence>
<dbReference type="Proteomes" id="UP000764045">
    <property type="component" value="Unassembled WGS sequence"/>
</dbReference>
<keyword evidence="2" id="KW-1185">Reference proteome</keyword>
<reference evidence="1 2" key="1">
    <citation type="journal article" date="2021" name="Sci. Rep.">
        <title>The distribution of antibiotic resistance genes in chicken gut microbiota commensals.</title>
        <authorList>
            <person name="Juricova H."/>
            <person name="Matiasovicova J."/>
            <person name="Kubasova T."/>
            <person name="Cejkova D."/>
            <person name="Rychlik I."/>
        </authorList>
    </citation>
    <scope>NUCLEOTIDE SEQUENCE [LARGE SCALE GENOMIC DNA]</scope>
    <source>
        <strain evidence="1 2">An819</strain>
    </source>
</reference>
<evidence type="ECO:0008006" key="3">
    <source>
        <dbReference type="Google" id="ProtNLM"/>
    </source>
</evidence>
<organism evidence="1 2">
    <name type="scientific">Marseilla massiliensis</name>
    <dbReference type="NCBI Taxonomy" id="1841864"/>
    <lineage>
        <taxon>Bacteria</taxon>
        <taxon>Pseudomonadati</taxon>
        <taxon>Bacteroidota</taxon>
        <taxon>Bacteroidia</taxon>
        <taxon>Bacteroidales</taxon>
        <taxon>Prevotellaceae</taxon>
        <taxon>Marseilla</taxon>
    </lineage>
</organism>
<proteinExistence type="predicted"/>
<evidence type="ECO:0000313" key="2">
    <source>
        <dbReference type="Proteomes" id="UP000764045"/>
    </source>
</evidence>
<name>A0A939B491_9BACT</name>
<gene>
    <name evidence="1" type="ORF">H6B30_14490</name>
</gene>
<accession>A0A939B491</accession>
<comment type="caution">
    <text evidence="1">The sequence shown here is derived from an EMBL/GenBank/DDBJ whole genome shotgun (WGS) entry which is preliminary data.</text>
</comment>